<dbReference type="Gene3D" id="1.10.287.310">
    <property type="match status" value="1"/>
</dbReference>
<evidence type="ECO:0000256" key="3">
    <source>
        <dbReference type="ARBA" id="ARBA00023274"/>
    </source>
</evidence>
<dbReference type="HAMAP" id="MF_00374">
    <property type="entry name" value="Ribosomal_uL29"/>
    <property type="match status" value="1"/>
</dbReference>
<dbReference type="FunFam" id="1.10.287.310:FF:000001">
    <property type="entry name" value="50S ribosomal protein L29"/>
    <property type="match status" value="1"/>
</dbReference>
<dbReference type="InterPro" id="IPR001854">
    <property type="entry name" value="Ribosomal_uL29"/>
</dbReference>
<dbReference type="CDD" id="cd00427">
    <property type="entry name" value="Ribosomal_L29_HIP"/>
    <property type="match status" value="1"/>
</dbReference>
<dbReference type="GO" id="GO:0022625">
    <property type="term" value="C:cytosolic large ribosomal subunit"/>
    <property type="evidence" value="ECO:0007669"/>
    <property type="project" value="TreeGrafter"/>
</dbReference>
<keyword evidence="3 5" id="KW-0687">Ribonucleoprotein</keyword>
<keyword evidence="2 5" id="KW-0689">Ribosomal protein</keyword>
<name>E1YG81_9BACT</name>
<dbReference type="SUPFAM" id="SSF46561">
    <property type="entry name" value="Ribosomal protein L29 (L29p)"/>
    <property type="match status" value="1"/>
</dbReference>
<reference evidence="6" key="1">
    <citation type="journal article" date="2011" name="Environ. Microbiol.">
        <title>Genomic insights into the metabolic potential of the polycyclic aromatic hydrocarbon degrading sulfate-reducing Deltaproteobacterium N47.</title>
        <authorList>
            <person name="Bergmann F."/>
            <person name="Selesi D."/>
            <person name="Weinmaier T."/>
            <person name="Tischler P."/>
            <person name="Rattei T."/>
            <person name="Meckenstock R.U."/>
        </authorList>
    </citation>
    <scope>NUCLEOTIDE SEQUENCE</scope>
</reference>
<evidence type="ECO:0000256" key="2">
    <source>
        <dbReference type="ARBA" id="ARBA00022980"/>
    </source>
</evidence>
<dbReference type="Pfam" id="PF00831">
    <property type="entry name" value="Ribosomal_L29"/>
    <property type="match status" value="1"/>
</dbReference>
<dbReference type="NCBIfam" id="TIGR00012">
    <property type="entry name" value="L29"/>
    <property type="match status" value="1"/>
</dbReference>
<evidence type="ECO:0000256" key="1">
    <source>
        <dbReference type="ARBA" id="ARBA00009254"/>
    </source>
</evidence>
<accession>E1YG81</accession>
<dbReference type="PANTHER" id="PTHR10916">
    <property type="entry name" value="60S RIBOSOMAL PROTEIN L35/50S RIBOSOMAL PROTEIN L29"/>
    <property type="match status" value="1"/>
</dbReference>
<dbReference type="AlphaFoldDB" id="E1YG81"/>
<gene>
    <name evidence="5" type="primary">rpmC</name>
    <name evidence="6" type="ORF">N47_J05560</name>
</gene>
<dbReference type="GO" id="GO:0003735">
    <property type="term" value="F:structural constituent of ribosome"/>
    <property type="evidence" value="ECO:0007669"/>
    <property type="project" value="InterPro"/>
</dbReference>
<sequence>MKASEIRDLSHDERIRKLNELKEGLFNLRFQHGIGQLETPNKMMVNKREIARIKTIVREYELTKKDKE</sequence>
<dbReference type="InterPro" id="IPR036049">
    <property type="entry name" value="Ribosomal_uL29_sf"/>
</dbReference>
<dbReference type="PANTHER" id="PTHR10916:SF0">
    <property type="entry name" value="LARGE RIBOSOMAL SUBUNIT PROTEIN UL29C"/>
    <property type="match status" value="1"/>
</dbReference>
<evidence type="ECO:0000256" key="5">
    <source>
        <dbReference type="HAMAP-Rule" id="MF_00374"/>
    </source>
</evidence>
<organism evidence="6">
    <name type="scientific">uncultured Desulfobacterium sp</name>
    <dbReference type="NCBI Taxonomy" id="201089"/>
    <lineage>
        <taxon>Bacteria</taxon>
        <taxon>Pseudomonadati</taxon>
        <taxon>Thermodesulfobacteriota</taxon>
        <taxon>Desulfobacteria</taxon>
        <taxon>Desulfobacterales</taxon>
        <taxon>Desulfobacteriaceae</taxon>
        <taxon>Desulfobacterium</taxon>
        <taxon>environmental samples</taxon>
    </lineage>
</organism>
<evidence type="ECO:0000256" key="4">
    <source>
        <dbReference type="ARBA" id="ARBA00035204"/>
    </source>
</evidence>
<evidence type="ECO:0000313" key="6">
    <source>
        <dbReference type="EMBL" id="CBX29575.1"/>
    </source>
</evidence>
<dbReference type="GO" id="GO:0006412">
    <property type="term" value="P:translation"/>
    <property type="evidence" value="ECO:0007669"/>
    <property type="project" value="UniProtKB-UniRule"/>
</dbReference>
<comment type="similarity">
    <text evidence="1 5">Belongs to the universal ribosomal protein uL29 family.</text>
</comment>
<dbReference type="InterPro" id="IPR050063">
    <property type="entry name" value="Ribosomal_protein_uL29"/>
</dbReference>
<proteinExistence type="inferred from homology"/>
<dbReference type="EMBL" id="FR695872">
    <property type="protein sequence ID" value="CBX29575.1"/>
    <property type="molecule type" value="Genomic_DNA"/>
</dbReference>
<protein>
    <recommendedName>
        <fullName evidence="4 5">Large ribosomal subunit protein uL29</fullName>
    </recommendedName>
</protein>